<dbReference type="KEGG" id="ksn:43591399"/>
<dbReference type="InterPro" id="IPR005135">
    <property type="entry name" value="Endo/exonuclease/phosphatase"/>
</dbReference>
<dbReference type="CDD" id="cd09083">
    <property type="entry name" value="EEP-1"/>
    <property type="match status" value="1"/>
</dbReference>
<name>A0A5M6BVG1_9TREE</name>
<dbReference type="OrthoDB" id="276515at2759"/>
<sequence>MVTNTQEICFATVNVRNNKDYDPAKPNGPYMEKPWSERKTRLVDAILATGPLDLLGCQEVFHSQLLDLSELLGKSYSHVGVGREDGKQAGEHAPIFFDNTKYELVEWCTIWLSPTPYEPGSIGWDAELPRIATLVTLRDRRVAGNLIHAVNTHYDHRGVDARAQSSLLIRAEVHKWVTKIEAAEAVLEPGVVLLFGDFNSPPHEKGFQNITSLLSHPAKEPSFSFLDSFSHLLSLNSSPSLFLPLQTRPYGPEHTYTEFGTRETRRIDFIMLGTDTQQTREDDSKDAKIRAVARGEWQVTRYACLDNFVEKDVEGWTGIWSDHRAVKVTIRKVIT</sequence>
<accession>A0A5M6BVG1</accession>
<dbReference type="GeneID" id="43591399"/>
<dbReference type="InterPro" id="IPR036691">
    <property type="entry name" value="Endo/exonu/phosph_ase_sf"/>
</dbReference>
<dbReference type="AlphaFoldDB" id="A0A5M6BVG1"/>
<organism evidence="1 2">
    <name type="scientific">Kwoniella shandongensis</name>
    <dbReference type="NCBI Taxonomy" id="1734106"/>
    <lineage>
        <taxon>Eukaryota</taxon>
        <taxon>Fungi</taxon>
        <taxon>Dikarya</taxon>
        <taxon>Basidiomycota</taxon>
        <taxon>Agaricomycotina</taxon>
        <taxon>Tremellomycetes</taxon>
        <taxon>Tremellales</taxon>
        <taxon>Cryptococcaceae</taxon>
        <taxon>Kwoniella</taxon>
    </lineage>
</organism>
<dbReference type="Pfam" id="PF03372">
    <property type="entry name" value="Exo_endo_phos"/>
    <property type="match status" value="1"/>
</dbReference>
<dbReference type="Proteomes" id="UP000322225">
    <property type="component" value="Chromosome 2"/>
</dbReference>
<reference evidence="1" key="2">
    <citation type="submission" date="2024-01" db="EMBL/GenBank/DDBJ databases">
        <title>Comparative genomics of Cryptococcus and Kwoniella reveals pathogenesis evolution and contrasting modes of karyotype evolution via chromosome fusion or intercentromeric recombination.</title>
        <authorList>
            <person name="Coelho M.A."/>
            <person name="David-Palma M."/>
            <person name="Shea T."/>
            <person name="Bowers K."/>
            <person name="McGinley-Smith S."/>
            <person name="Mohammad A.W."/>
            <person name="Gnirke A."/>
            <person name="Yurkov A.M."/>
            <person name="Nowrousian M."/>
            <person name="Sun S."/>
            <person name="Cuomo C.A."/>
            <person name="Heitman J."/>
        </authorList>
    </citation>
    <scope>NUCLEOTIDE SEQUENCE</scope>
    <source>
        <strain evidence="1">CBS 12478</strain>
    </source>
</reference>
<dbReference type="PANTHER" id="PTHR12121">
    <property type="entry name" value="CARBON CATABOLITE REPRESSOR PROTEIN 4"/>
    <property type="match status" value="1"/>
</dbReference>
<dbReference type="PANTHER" id="PTHR12121:SF36">
    <property type="entry name" value="ENDONUCLEASE_EXONUCLEASE_PHOSPHATASE DOMAIN-CONTAINING PROTEIN"/>
    <property type="match status" value="1"/>
</dbReference>
<evidence type="ECO:0000313" key="1">
    <source>
        <dbReference type="EMBL" id="WWD16430.1"/>
    </source>
</evidence>
<dbReference type="SUPFAM" id="SSF56219">
    <property type="entry name" value="DNase I-like"/>
    <property type="match status" value="1"/>
</dbReference>
<dbReference type="Gene3D" id="3.60.10.10">
    <property type="entry name" value="Endonuclease/exonuclease/phosphatase"/>
    <property type="match status" value="1"/>
</dbReference>
<proteinExistence type="predicted"/>
<keyword evidence="2" id="KW-1185">Reference proteome</keyword>
<gene>
    <name evidence="1" type="ORF">CI109_100856</name>
</gene>
<dbReference type="InterPro" id="IPR050410">
    <property type="entry name" value="CCR4/nocturin_mRNA_transcr"/>
</dbReference>
<dbReference type="GO" id="GO:0000175">
    <property type="term" value="F:3'-5'-RNA exonuclease activity"/>
    <property type="evidence" value="ECO:0007669"/>
    <property type="project" value="TreeGrafter"/>
</dbReference>
<dbReference type="RefSeq" id="XP_031858463.1">
    <property type="nucleotide sequence ID" value="XM_032007231.1"/>
</dbReference>
<dbReference type="EMBL" id="CP144052">
    <property type="protein sequence ID" value="WWD16430.1"/>
    <property type="molecule type" value="Genomic_DNA"/>
</dbReference>
<evidence type="ECO:0000313" key="2">
    <source>
        <dbReference type="Proteomes" id="UP000322225"/>
    </source>
</evidence>
<reference evidence="1" key="1">
    <citation type="submission" date="2017-08" db="EMBL/GenBank/DDBJ databases">
        <authorList>
            <person name="Cuomo C."/>
            <person name="Billmyre B."/>
            <person name="Heitman J."/>
        </authorList>
    </citation>
    <scope>NUCLEOTIDE SEQUENCE</scope>
    <source>
        <strain evidence="1">CBS 12478</strain>
    </source>
</reference>
<protein>
    <submittedName>
        <fullName evidence="1">Uncharacterized protein</fullName>
    </submittedName>
</protein>